<sequence>MDTFDAIKTRRAIKKFDPSHKMSPEEIKFLMELAILAPTSYNQQNWRFITATDQDVKDKISKAARDQAQPKDGSLVIVLCGDTNAWKTNPNRYWRNAPKERQAQVTKALEKKYSGSSENRRDEVMKSCGFAAQTIMLAAKQMGLDSCPMRGFDYDELAKVINLPQDHIIAMMVVVGKALEPAGPRGGQLALDEVVFENKFS</sequence>
<dbReference type="EMBL" id="JACENC010000037">
    <property type="protein sequence ID" value="MBA4453474.1"/>
    <property type="molecule type" value="Genomic_DNA"/>
</dbReference>
<evidence type="ECO:0000313" key="2">
    <source>
        <dbReference type="Proteomes" id="UP000526786"/>
    </source>
</evidence>
<proteinExistence type="predicted"/>
<accession>A0AC60W114</accession>
<organism evidence="1 2">
    <name type="scientific">Candidatus Nitrosomaritimum aestuariumsis</name>
    <dbReference type="NCBI Taxonomy" id="3342354"/>
    <lineage>
        <taxon>Archaea</taxon>
        <taxon>Nitrososphaerota</taxon>
        <taxon>Nitrososphaeria</taxon>
        <taxon>Nitrosopumilales</taxon>
        <taxon>Nitrosopumilaceae</taxon>
        <taxon>Candidatus Nitrosomaritimum</taxon>
    </lineage>
</organism>
<name>A0AC60W114_9ARCH</name>
<protein>
    <submittedName>
        <fullName evidence="1">Nitroreductase family protein</fullName>
    </submittedName>
</protein>
<evidence type="ECO:0000313" key="1">
    <source>
        <dbReference type="EMBL" id="MBA4453474.1"/>
    </source>
</evidence>
<gene>
    <name evidence="1" type="ORF">H2B05_00835</name>
</gene>
<dbReference type="Proteomes" id="UP000526786">
    <property type="component" value="Unassembled WGS sequence"/>
</dbReference>
<reference evidence="1 2" key="1">
    <citation type="journal article" date="2020" name="Appl. Environ. Microbiol.">
        <title>Genomic Characteristics of a Novel Species of Ammonia-Oxidizing Archaea from the Jiulong River Estuary.</title>
        <authorList>
            <person name="Zou D."/>
            <person name="Wan R."/>
            <person name="Han L."/>
            <person name="Xu M.N."/>
            <person name="Liu Y."/>
            <person name="Liu H."/>
            <person name="Kao S.J."/>
            <person name="Li M."/>
        </authorList>
    </citation>
    <scope>NUCLEOTIDE SEQUENCE [LARGE SCALE GENOMIC DNA]</scope>
    <source>
        <strain evidence="1">W2bin3</strain>
    </source>
</reference>
<comment type="caution">
    <text evidence="1">The sequence shown here is derived from an EMBL/GenBank/DDBJ whole genome shotgun (WGS) entry which is preliminary data.</text>
</comment>